<evidence type="ECO:0000256" key="5">
    <source>
        <dbReference type="ARBA" id="ARBA00022723"/>
    </source>
</evidence>
<name>A0A8K0SEU6_9HYPO</name>
<dbReference type="InterPro" id="IPR001128">
    <property type="entry name" value="Cyt_P450"/>
</dbReference>
<keyword evidence="4 8" id="KW-0349">Heme</keyword>
<evidence type="ECO:0000313" key="11">
    <source>
        <dbReference type="EMBL" id="KAH7304460.1"/>
    </source>
</evidence>
<dbReference type="OrthoDB" id="1470350at2759"/>
<dbReference type="AlphaFoldDB" id="A0A8K0SEU6"/>
<dbReference type="GO" id="GO:0016705">
    <property type="term" value="F:oxidoreductase activity, acting on paired donors, with incorporation or reduction of molecular oxygen"/>
    <property type="evidence" value="ECO:0007669"/>
    <property type="project" value="InterPro"/>
</dbReference>
<dbReference type="PANTHER" id="PTHR24304:SF2">
    <property type="entry name" value="24-HYDROXYCHOLESTEROL 7-ALPHA-HYDROXYLASE"/>
    <property type="match status" value="1"/>
</dbReference>
<accession>A0A8K0SEU6</accession>
<comment type="similarity">
    <text evidence="3 9">Belongs to the cytochrome P450 family.</text>
</comment>
<gene>
    <name evidence="11" type="ORF">B0I35DRAFT_445251</name>
</gene>
<dbReference type="Gene3D" id="1.10.630.10">
    <property type="entry name" value="Cytochrome P450"/>
    <property type="match status" value="1"/>
</dbReference>
<dbReference type="SUPFAM" id="SSF48264">
    <property type="entry name" value="Cytochrome P450"/>
    <property type="match status" value="1"/>
</dbReference>
<sequence>MLHDLLQTNSILLNACLGVGTLLLAHRFWAFSLKAWLYPSQPKDLPYWIPFIGHTFGFFQNYAGLIEHGMTYFGRVRKPFTIQLLGKKLYVCTDPDNVSDIFDDVHGFNFDTHLTSLLTNFGISQDSLRRAWHEPKPGDWCYIPNNPINPKQKSLIHCMEDIYRLQLLPGQHMDDWCASFLGSVQRSMATMDDMLPFATTDNSIPGVRQEAQQVTQARLYDIVSFFSVQATATAMFGSSLFTIAPTIVNDMLAFNKHVWMILFQRPNIMGLPVDGPRQRIMQAMRDYLQIPVEKRQDASWVVHQVVRGMEIVQMDSESITSMLLMILWAAVSNEHNSCFWLIAYILYDKALFESVKAETDAAWSSGQLDIKSLHMNSPNLDAAFNEVLRLKNSAAAVRVATNKSTIGGTTIPAGSMIVMPFRQLHMNEKVWGPNVAEFDPTRFLQRKSWARSSSFRPFGGGSTLCPGQVLARQEVYGFVAILLKRFDVALALNEANEKPEFPHLNTVTPSFGINGPMEGTDIIINIAEYGKTT</sequence>
<evidence type="ECO:0000256" key="8">
    <source>
        <dbReference type="PIRSR" id="PIRSR602403-1"/>
    </source>
</evidence>
<comment type="cofactor">
    <cofactor evidence="1 8">
        <name>heme</name>
        <dbReference type="ChEBI" id="CHEBI:30413"/>
    </cofactor>
</comment>
<feature type="transmembrane region" description="Helical" evidence="10">
    <location>
        <begin position="45"/>
        <end position="65"/>
    </location>
</feature>
<keyword evidence="7 9" id="KW-0503">Monooxygenase</keyword>
<comment type="caution">
    <text evidence="11">The sequence shown here is derived from an EMBL/GenBank/DDBJ whole genome shotgun (WGS) entry which is preliminary data.</text>
</comment>
<evidence type="ECO:0000256" key="6">
    <source>
        <dbReference type="ARBA" id="ARBA00023004"/>
    </source>
</evidence>
<keyword evidence="6 8" id="KW-0408">Iron</keyword>
<dbReference type="GO" id="GO:0005506">
    <property type="term" value="F:iron ion binding"/>
    <property type="evidence" value="ECO:0007669"/>
    <property type="project" value="InterPro"/>
</dbReference>
<feature type="transmembrane region" description="Helical" evidence="10">
    <location>
        <begin position="12"/>
        <end position="33"/>
    </location>
</feature>
<reference evidence="11" key="1">
    <citation type="journal article" date="2021" name="Nat. Commun.">
        <title>Genetic determinants of endophytism in the Arabidopsis root mycobiome.</title>
        <authorList>
            <person name="Mesny F."/>
            <person name="Miyauchi S."/>
            <person name="Thiergart T."/>
            <person name="Pickel B."/>
            <person name="Atanasova L."/>
            <person name="Karlsson M."/>
            <person name="Huettel B."/>
            <person name="Barry K.W."/>
            <person name="Haridas S."/>
            <person name="Chen C."/>
            <person name="Bauer D."/>
            <person name="Andreopoulos W."/>
            <person name="Pangilinan J."/>
            <person name="LaButti K."/>
            <person name="Riley R."/>
            <person name="Lipzen A."/>
            <person name="Clum A."/>
            <person name="Drula E."/>
            <person name="Henrissat B."/>
            <person name="Kohler A."/>
            <person name="Grigoriev I.V."/>
            <person name="Martin F.M."/>
            <person name="Hacquard S."/>
        </authorList>
    </citation>
    <scope>NUCLEOTIDE SEQUENCE</scope>
    <source>
        <strain evidence="11">MPI-CAGE-CH-0235</strain>
    </source>
</reference>
<dbReference type="PANTHER" id="PTHR24304">
    <property type="entry name" value="CYTOCHROME P450 FAMILY 7"/>
    <property type="match status" value="1"/>
</dbReference>
<keyword evidence="10" id="KW-1133">Transmembrane helix</keyword>
<evidence type="ECO:0000313" key="12">
    <source>
        <dbReference type="Proteomes" id="UP000813444"/>
    </source>
</evidence>
<keyword evidence="9" id="KW-0560">Oxidoreductase</keyword>
<evidence type="ECO:0000256" key="10">
    <source>
        <dbReference type="SAM" id="Phobius"/>
    </source>
</evidence>
<evidence type="ECO:0000256" key="3">
    <source>
        <dbReference type="ARBA" id="ARBA00010617"/>
    </source>
</evidence>
<keyword evidence="12" id="KW-1185">Reference proteome</keyword>
<keyword evidence="5 8" id="KW-0479">Metal-binding</keyword>
<protein>
    <submittedName>
        <fullName evidence="11">Cytochrome P450</fullName>
    </submittedName>
</protein>
<proteinExistence type="inferred from homology"/>
<dbReference type="CDD" id="cd11040">
    <property type="entry name" value="CYP7_CYP8-like"/>
    <property type="match status" value="1"/>
</dbReference>
<dbReference type="PRINTS" id="PR00465">
    <property type="entry name" value="EP450IV"/>
</dbReference>
<keyword evidence="10" id="KW-0472">Membrane</keyword>
<evidence type="ECO:0000256" key="4">
    <source>
        <dbReference type="ARBA" id="ARBA00022617"/>
    </source>
</evidence>
<dbReference type="Pfam" id="PF00067">
    <property type="entry name" value="p450"/>
    <property type="match status" value="1"/>
</dbReference>
<keyword evidence="10" id="KW-0812">Transmembrane</keyword>
<dbReference type="EMBL" id="JAGPNK010000023">
    <property type="protein sequence ID" value="KAH7304460.1"/>
    <property type="molecule type" value="Genomic_DNA"/>
</dbReference>
<dbReference type="InterPro" id="IPR002403">
    <property type="entry name" value="Cyt_P450_E_grp-IV"/>
</dbReference>
<dbReference type="InterPro" id="IPR050529">
    <property type="entry name" value="CYP450_sterol_14alpha_dmase"/>
</dbReference>
<evidence type="ECO:0000256" key="7">
    <source>
        <dbReference type="ARBA" id="ARBA00023033"/>
    </source>
</evidence>
<dbReference type="GO" id="GO:0020037">
    <property type="term" value="F:heme binding"/>
    <property type="evidence" value="ECO:0007669"/>
    <property type="project" value="InterPro"/>
</dbReference>
<evidence type="ECO:0000256" key="2">
    <source>
        <dbReference type="ARBA" id="ARBA00004685"/>
    </source>
</evidence>
<organism evidence="11 12">
    <name type="scientific">Stachybotrys elegans</name>
    <dbReference type="NCBI Taxonomy" id="80388"/>
    <lineage>
        <taxon>Eukaryota</taxon>
        <taxon>Fungi</taxon>
        <taxon>Dikarya</taxon>
        <taxon>Ascomycota</taxon>
        <taxon>Pezizomycotina</taxon>
        <taxon>Sordariomycetes</taxon>
        <taxon>Hypocreomycetidae</taxon>
        <taxon>Hypocreales</taxon>
        <taxon>Stachybotryaceae</taxon>
        <taxon>Stachybotrys</taxon>
    </lineage>
</organism>
<dbReference type="InterPro" id="IPR036396">
    <property type="entry name" value="Cyt_P450_sf"/>
</dbReference>
<feature type="binding site" description="axial binding residue" evidence="8">
    <location>
        <position position="465"/>
    </location>
    <ligand>
        <name>heme</name>
        <dbReference type="ChEBI" id="CHEBI:30413"/>
    </ligand>
    <ligandPart>
        <name>Fe</name>
        <dbReference type="ChEBI" id="CHEBI:18248"/>
    </ligandPart>
</feature>
<comment type="pathway">
    <text evidence="2">Mycotoxin biosynthesis.</text>
</comment>
<evidence type="ECO:0000256" key="1">
    <source>
        <dbReference type="ARBA" id="ARBA00001971"/>
    </source>
</evidence>
<dbReference type="Proteomes" id="UP000813444">
    <property type="component" value="Unassembled WGS sequence"/>
</dbReference>
<dbReference type="InterPro" id="IPR017972">
    <property type="entry name" value="Cyt_P450_CS"/>
</dbReference>
<dbReference type="GO" id="GO:0008395">
    <property type="term" value="F:steroid hydroxylase activity"/>
    <property type="evidence" value="ECO:0007669"/>
    <property type="project" value="TreeGrafter"/>
</dbReference>
<dbReference type="PROSITE" id="PS00086">
    <property type="entry name" value="CYTOCHROME_P450"/>
    <property type="match status" value="1"/>
</dbReference>
<evidence type="ECO:0000256" key="9">
    <source>
        <dbReference type="RuleBase" id="RU000461"/>
    </source>
</evidence>